<evidence type="ECO:0000313" key="3">
    <source>
        <dbReference type="RefSeq" id="XP_026761736.2"/>
    </source>
</evidence>
<name>A0A6J1WZ52_GALME</name>
<dbReference type="InterPro" id="IPR011009">
    <property type="entry name" value="Kinase-like_dom_sf"/>
</dbReference>
<dbReference type="KEGG" id="gmw:113520566"/>
<evidence type="ECO:0000313" key="2">
    <source>
        <dbReference type="Proteomes" id="UP001652740"/>
    </source>
</evidence>
<accession>A0A6J1WZ52</accession>
<dbReference type="InterPro" id="IPR004119">
    <property type="entry name" value="EcKL"/>
</dbReference>
<dbReference type="SMART" id="SM00587">
    <property type="entry name" value="CHK"/>
    <property type="match status" value="1"/>
</dbReference>
<dbReference type="PANTHER" id="PTHR11012">
    <property type="entry name" value="PROTEIN KINASE-LIKE DOMAIN-CONTAINING"/>
    <property type="match status" value="1"/>
</dbReference>
<dbReference type="Pfam" id="PF02958">
    <property type="entry name" value="EcKL"/>
    <property type="match status" value="1"/>
</dbReference>
<reference evidence="3" key="1">
    <citation type="submission" date="2025-08" db="UniProtKB">
        <authorList>
            <consortium name="RefSeq"/>
        </authorList>
    </citation>
    <scope>IDENTIFICATION</scope>
    <source>
        <tissue evidence="3">Whole larvae</tissue>
    </source>
</reference>
<gene>
    <name evidence="3" type="primary">LOC113520566</name>
</gene>
<feature type="domain" description="CHK kinase-like" evidence="1">
    <location>
        <begin position="126"/>
        <end position="330"/>
    </location>
</feature>
<dbReference type="RefSeq" id="XP_026761736.2">
    <property type="nucleotide sequence ID" value="XM_026905935.3"/>
</dbReference>
<proteinExistence type="predicted"/>
<sequence>MENNIIKYITEEDINLILLKCEYPSDVIVENYDVCNASKYMMGFLGDYWKLKIRIAIKNDENIVRKTLNFFIKAISKSNLSKAEVVREMKLFEKELCFYSVIKMNINLPDMKPWSARLITPLNEALVFEDLTSLQYETRNKFTRFDKDHMLQALKTLARFHASSIIFEENKSQRLQRSYKINDEYSHLLDEGGYHKSEPWFIQCMNGALETITAYSKYSTNEKIMNLIKLHWNNVWYSALELSNMSSEYRNVICHRDLWNNNILFHYKKVGETLKPDDCMIVDFQAVRYQPPAGDVMVLLYCNLDPKFREENLNLFLDYYHKELELILIKYGIKIEDVINKEDFLNSAECQRKWGLIVCACLIPQIWIDDELITKIFCDTTQFDKVLTKDKGTFIKHMVKTNQDYRENIMLIFDEIIERYILC</sequence>
<evidence type="ECO:0000259" key="1">
    <source>
        <dbReference type="SMART" id="SM00587"/>
    </source>
</evidence>
<dbReference type="Gene3D" id="3.90.1200.10">
    <property type="match status" value="1"/>
</dbReference>
<protein>
    <submittedName>
        <fullName evidence="3">Uncharacterized protein LOC113520566</fullName>
    </submittedName>
</protein>
<dbReference type="GeneID" id="113520566"/>
<dbReference type="InterPro" id="IPR015897">
    <property type="entry name" value="CHK_kinase-like"/>
</dbReference>
<keyword evidence="2" id="KW-1185">Reference proteome</keyword>
<dbReference type="SUPFAM" id="SSF56112">
    <property type="entry name" value="Protein kinase-like (PK-like)"/>
    <property type="match status" value="1"/>
</dbReference>
<organism evidence="2 3">
    <name type="scientific">Galleria mellonella</name>
    <name type="common">Greater wax moth</name>
    <dbReference type="NCBI Taxonomy" id="7137"/>
    <lineage>
        <taxon>Eukaryota</taxon>
        <taxon>Metazoa</taxon>
        <taxon>Ecdysozoa</taxon>
        <taxon>Arthropoda</taxon>
        <taxon>Hexapoda</taxon>
        <taxon>Insecta</taxon>
        <taxon>Pterygota</taxon>
        <taxon>Neoptera</taxon>
        <taxon>Endopterygota</taxon>
        <taxon>Lepidoptera</taxon>
        <taxon>Glossata</taxon>
        <taxon>Ditrysia</taxon>
        <taxon>Pyraloidea</taxon>
        <taxon>Pyralidae</taxon>
        <taxon>Galleriinae</taxon>
        <taxon>Galleria</taxon>
    </lineage>
</organism>
<dbReference type="Proteomes" id="UP001652740">
    <property type="component" value="Unplaced"/>
</dbReference>
<dbReference type="PANTHER" id="PTHR11012:SF48">
    <property type="entry name" value="CHK KINASE-LIKE DOMAIN-CONTAINING PROTEIN-RELATED"/>
    <property type="match status" value="1"/>
</dbReference>
<dbReference type="InParanoid" id="A0A6J1WZ52"/>
<dbReference type="AlphaFoldDB" id="A0A6J1WZ52"/>